<dbReference type="InterPro" id="IPR014748">
    <property type="entry name" value="Enoyl-CoA_hydra_C"/>
</dbReference>
<keyword evidence="3" id="KW-0809">Transit peptide</keyword>
<evidence type="ECO:0000256" key="3">
    <source>
        <dbReference type="ARBA" id="ARBA00022946"/>
    </source>
</evidence>
<keyword evidence="6" id="KW-0456">Lyase</keyword>
<keyword evidence="4" id="KW-0007">Acetylation</keyword>
<evidence type="ECO:0000256" key="5">
    <source>
        <dbReference type="ARBA" id="ARBA00023128"/>
    </source>
</evidence>
<name>D6WXJ1_TRICA</name>
<dbReference type="FunFam" id="3.90.226.10:FF:000022">
    <property type="entry name" value="methylglutaconyl-CoA hydratase, mitochondrial isoform X1"/>
    <property type="match status" value="1"/>
</dbReference>
<dbReference type="PANTHER" id="PTHR11941:SF171">
    <property type="entry name" value="SD19268P"/>
    <property type="match status" value="1"/>
</dbReference>
<dbReference type="STRING" id="7070.D6WXJ1"/>
<evidence type="ECO:0000256" key="7">
    <source>
        <dbReference type="RuleBase" id="RU003707"/>
    </source>
</evidence>
<dbReference type="AlphaFoldDB" id="D6WXJ1"/>
<dbReference type="CDD" id="cd06558">
    <property type="entry name" value="crotonase-like"/>
    <property type="match status" value="1"/>
</dbReference>
<keyword evidence="5" id="KW-0496">Mitochondrion</keyword>
<organism evidence="8 9">
    <name type="scientific">Tribolium castaneum</name>
    <name type="common">Red flour beetle</name>
    <dbReference type="NCBI Taxonomy" id="7070"/>
    <lineage>
        <taxon>Eukaryota</taxon>
        <taxon>Metazoa</taxon>
        <taxon>Ecdysozoa</taxon>
        <taxon>Arthropoda</taxon>
        <taxon>Hexapoda</taxon>
        <taxon>Insecta</taxon>
        <taxon>Pterygota</taxon>
        <taxon>Neoptera</taxon>
        <taxon>Endopterygota</taxon>
        <taxon>Coleoptera</taxon>
        <taxon>Polyphaga</taxon>
        <taxon>Cucujiformia</taxon>
        <taxon>Tenebrionidae</taxon>
        <taxon>Tenebrionidae incertae sedis</taxon>
        <taxon>Tribolium</taxon>
    </lineage>
</organism>
<dbReference type="Gene3D" id="1.10.12.10">
    <property type="entry name" value="Lyase 2-enoyl-coa Hydratase, Chain A, domain 2"/>
    <property type="match status" value="1"/>
</dbReference>
<dbReference type="EMBL" id="KQ971361">
    <property type="protein sequence ID" value="EFA08853.1"/>
    <property type="molecule type" value="Genomic_DNA"/>
</dbReference>
<dbReference type="SUPFAM" id="SSF52096">
    <property type="entry name" value="ClpP/crotonase"/>
    <property type="match status" value="1"/>
</dbReference>
<dbReference type="GO" id="GO:0005739">
    <property type="term" value="C:mitochondrion"/>
    <property type="evidence" value="ECO:0000318"/>
    <property type="project" value="GO_Central"/>
</dbReference>
<evidence type="ECO:0000256" key="4">
    <source>
        <dbReference type="ARBA" id="ARBA00022990"/>
    </source>
</evidence>
<reference evidence="8 9" key="1">
    <citation type="journal article" date="2008" name="Nature">
        <title>The genome of the model beetle and pest Tribolium castaneum.</title>
        <authorList>
            <consortium name="Tribolium Genome Sequencing Consortium"/>
            <person name="Richards S."/>
            <person name="Gibbs R.A."/>
            <person name="Weinstock G.M."/>
            <person name="Brown S.J."/>
            <person name="Denell R."/>
            <person name="Beeman R.W."/>
            <person name="Gibbs R."/>
            <person name="Beeman R.W."/>
            <person name="Brown S.J."/>
            <person name="Bucher G."/>
            <person name="Friedrich M."/>
            <person name="Grimmelikhuijzen C.J."/>
            <person name="Klingler M."/>
            <person name="Lorenzen M."/>
            <person name="Richards S."/>
            <person name="Roth S."/>
            <person name="Schroder R."/>
            <person name="Tautz D."/>
            <person name="Zdobnov E.M."/>
            <person name="Muzny D."/>
            <person name="Gibbs R.A."/>
            <person name="Weinstock G.M."/>
            <person name="Attaway T."/>
            <person name="Bell S."/>
            <person name="Buhay C.J."/>
            <person name="Chandrabose M.N."/>
            <person name="Chavez D."/>
            <person name="Clerk-Blankenburg K.P."/>
            <person name="Cree A."/>
            <person name="Dao M."/>
            <person name="Davis C."/>
            <person name="Chacko J."/>
            <person name="Dinh H."/>
            <person name="Dugan-Rocha S."/>
            <person name="Fowler G."/>
            <person name="Garner T.T."/>
            <person name="Garnes J."/>
            <person name="Gnirke A."/>
            <person name="Hawes A."/>
            <person name="Hernandez J."/>
            <person name="Hines S."/>
            <person name="Holder M."/>
            <person name="Hume J."/>
            <person name="Jhangiani S.N."/>
            <person name="Joshi V."/>
            <person name="Khan Z.M."/>
            <person name="Jackson L."/>
            <person name="Kovar C."/>
            <person name="Kowis A."/>
            <person name="Lee S."/>
            <person name="Lewis L.R."/>
            <person name="Margolis J."/>
            <person name="Morgan M."/>
            <person name="Nazareth L.V."/>
            <person name="Nguyen N."/>
            <person name="Okwuonu G."/>
            <person name="Parker D."/>
            <person name="Richards S."/>
            <person name="Ruiz S.J."/>
            <person name="Santibanez J."/>
            <person name="Savard J."/>
            <person name="Scherer S.E."/>
            <person name="Schneider B."/>
            <person name="Sodergren E."/>
            <person name="Tautz D."/>
            <person name="Vattahil S."/>
            <person name="Villasana D."/>
            <person name="White C.S."/>
            <person name="Wright R."/>
            <person name="Park Y."/>
            <person name="Beeman R.W."/>
            <person name="Lord J."/>
            <person name="Oppert B."/>
            <person name="Lorenzen M."/>
            <person name="Brown S."/>
            <person name="Wang L."/>
            <person name="Savard J."/>
            <person name="Tautz D."/>
            <person name="Richards S."/>
            <person name="Weinstock G."/>
            <person name="Gibbs R.A."/>
            <person name="Liu Y."/>
            <person name="Worley K."/>
            <person name="Weinstock G."/>
            <person name="Elsik C.G."/>
            <person name="Reese J.T."/>
            <person name="Elhaik E."/>
            <person name="Landan G."/>
            <person name="Graur D."/>
            <person name="Arensburger P."/>
            <person name="Atkinson P."/>
            <person name="Beeman R.W."/>
            <person name="Beidler J."/>
            <person name="Brown S.J."/>
            <person name="Demuth J.P."/>
            <person name="Drury D.W."/>
            <person name="Du Y.Z."/>
            <person name="Fujiwara H."/>
            <person name="Lorenzen M."/>
            <person name="Maselli V."/>
            <person name="Osanai M."/>
            <person name="Park Y."/>
            <person name="Robertson H.M."/>
            <person name="Tu Z."/>
            <person name="Wang J.J."/>
            <person name="Wang S."/>
            <person name="Richards S."/>
            <person name="Song H."/>
            <person name="Zhang L."/>
            <person name="Sodergren E."/>
            <person name="Werner D."/>
            <person name="Stanke M."/>
            <person name="Morgenstern B."/>
            <person name="Solovyev V."/>
            <person name="Kosarev P."/>
            <person name="Brown G."/>
            <person name="Chen H.C."/>
            <person name="Ermolaeva O."/>
            <person name="Hlavina W."/>
            <person name="Kapustin Y."/>
            <person name="Kiryutin B."/>
            <person name="Kitts P."/>
            <person name="Maglott D."/>
            <person name="Pruitt K."/>
            <person name="Sapojnikov V."/>
            <person name="Souvorov A."/>
            <person name="Mackey A.J."/>
            <person name="Waterhouse R.M."/>
            <person name="Wyder S."/>
            <person name="Zdobnov E.M."/>
            <person name="Zdobnov E.M."/>
            <person name="Wyder S."/>
            <person name="Kriventseva E.V."/>
            <person name="Kadowaki T."/>
            <person name="Bork P."/>
            <person name="Aranda M."/>
            <person name="Bao R."/>
            <person name="Beermann A."/>
            <person name="Berns N."/>
            <person name="Bolognesi R."/>
            <person name="Bonneton F."/>
            <person name="Bopp D."/>
            <person name="Brown S.J."/>
            <person name="Bucher G."/>
            <person name="Butts T."/>
            <person name="Chaumot A."/>
            <person name="Denell R.E."/>
            <person name="Ferrier D.E."/>
            <person name="Friedrich M."/>
            <person name="Gordon C.M."/>
            <person name="Jindra M."/>
            <person name="Klingler M."/>
            <person name="Lan Q."/>
            <person name="Lattorff H.M."/>
            <person name="Laudet V."/>
            <person name="von Levetsow C."/>
            <person name="Liu Z."/>
            <person name="Lutz R."/>
            <person name="Lynch J.A."/>
            <person name="da Fonseca R.N."/>
            <person name="Posnien N."/>
            <person name="Reuter R."/>
            <person name="Roth S."/>
            <person name="Savard J."/>
            <person name="Schinko J.B."/>
            <person name="Schmitt C."/>
            <person name="Schoppmeier M."/>
            <person name="Schroder R."/>
            <person name="Shippy T.D."/>
            <person name="Simonnet F."/>
            <person name="Marques-Souza H."/>
            <person name="Tautz D."/>
            <person name="Tomoyasu Y."/>
            <person name="Trauner J."/>
            <person name="Van der Zee M."/>
            <person name="Vervoort M."/>
            <person name="Wittkopp N."/>
            <person name="Wimmer E.A."/>
            <person name="Yang X."/>
            <person name="Jones A.K."/>
            <person name="Sattelle D.B."/>
            <person name="Ebert P.R."/>
            <person name="Nelson D."/>
            <person name="Scott J.G."/>
            <person name="Beeman R.W."/>
            <person name="Muthukrishnan S."/>
            <person name="Kramer K.J."/>
            <person name="Arakane Y."/>
            <person name="Beeman R.W."/>
            <person name="Zhu Q."/>
            <person name="Hogenkamp D."/>
            <person name="Dixit R."/>
            <person name="Oppert B."/>
            <person name="Jiang H."/>
            <person name="Zou Z."/>
            <person name="Marshall J."/>
            <person name="Elpidina E."/>
            <person name="Vinokurov K."/>
            <person name="Oppert C."/>
            <person name="Zou Z."/>
            <person name="Evans J."/>
            <person name="Lu Z."/>
            <person name="Zhao P."/>
            <person name="Sumathipala N."/>
            <person name="Altincicek B."/>
            <person name="Vilcinskas A."/>
            <person name="Williams M."/>
            <person name="Hultmark D."/>
            <person name="Hetru C."/>
            <person name="Jiang H."/>
            <person name="Grimmelikhuijzen C.J."/>
            <person name="Hauser F."/>
            <person name="Cazzamali G."/>
            <person name="Williamson M."/>
            <person name="Park Y."/>
            <person name="Li B."/>
            <person name="Tanaka Y."/>
            <person name="Predel R."/>
            <person name="Neupert S."/>
            <person name="Schachtner J."/>
            <person name="Verleyen P."/>
            <person name="Raible F."/>
            <person name="Bork P."/>
            <person name="Friedrich M."/>
            <person name="Walden K.K."/>
            <person name="Robertson H.M."/>
            <person name="Angeli S."/>
            <person name="Foret S."/>
            <person name="Bucher G."/>
            <person name="Schuetz S."/>
            <person name="Maleszka R."/>
            <person name="Wimmer E.A."/>
            <person name="Beeman R.W."/>
            <person name="Lorenzen M."/>
            <person name="Tomoyasu Y."/>
            <person name="Miller S.C."/>
            <person name="Grossmann D."/>
            <person name="Bucher G."/>
        </authorList>
    </citation>
    <scope>NUCLEOTIDE SEQUENCE [LARGE SCALE GENOMIC DNA]</scope>
    <source>
        <strain evidence="8 9">Georgia GA2</strain>
    </source>
</reference>
<protein>
    <submittedName>
        <fullName evidence="8">Methylglutaconyl-CoA hydratase, mitochondrial-like Protein</fullName>
    </submittedName>
</protein>
<dbReference type="eggNOG" id="KOG1679">
    <property type="taxonomic scope" value="Eukaryota"/>
</dbReference>
<evidence type="ECO:0000256" key="6">
    <source>
        <dbReference type="ARBA" id="ARBA00023239"/>
    </source>
</evidence>
<dbReference type="GO" id="GO:0006635">
    <property type="term" value="P:fatty acid beta-oxidation"/>
    <property type="evidence" value="ECO:0000318"/>
    <property type="project" value="GO_Central"/>
</dbReference>
<dbReference type="KEGG" id="tca:659113"/>
<evidence type="ECO:0000313" key="9">
    <source>
        <dbReference type="Proteomes" id="UP000007266"/>
    </source>
</evidence>
<keyword evidence="9" id="KW-1185">Reference proteome</keyword>
<gene>
    <name evidence="8" type="primary">AUGUSTUS-3.0.2_06554</name>
    <name evidence="8" type="ORF">TcasGA2_TC006554</name>
</gene>
<dbReference type="HOGENOM" id="CLU_009834_7_6_1"/>
<dbReference type="InterPro" id="IPR029045">
    <property type="entry name" value="ClpP/crotonase-like_dom_sf"/>
</dbReference>
<sequence length="287" mass="30968">MFAIRVAQNVLRPQRRKLSQVAQDLTYTQLQGSDTGITVFGFNRPKQKNALSANLVTELQKSLQKITFDPSARVLIVRSHVPGVFCAGADLKERATMPQAEVGKFVSNLRSLMDQFHNLPIPVIAALDGVALGGGLEISLACDIRVASSDCKMGLVEGKLAIIPGAGGTQRLPRLINPSIAKELIYTARTIDGGTAHRLGIVNHVVSQNANQDAAYLKSLELAHEILPNGPVAVQMAKKAINKGVQVDLSSGLAIEEACYAQLIPTKDRLEGLQAFKEKRKPNYIGE</sequence>
<proteinExistence type="inferred from homology"/>
<dbReference type="GO" id="GO:0003723">
    <property type="term" value="F:RNA binding"/>
    <property type="evidence" value="ECO:0007669"/>
    <property type="project" value="UniProtKB-ARBA"/>
</dbReference>
<comment type="subcellular location">
    <subcellularLocation>
        <location evidence="1">Mitochondrion</location>
    </subcellularLocation>
</comment>
<comment type="similarity">
    <text evidence="2 7">Belongs to the enoyl-CoA hydratase/isomerase family.</text>
</comment>
<evidence type="ECO:0000256" key="2">
    <source>
        <dbReference type="ARBA" id="ARBA00005254"/>
    </source>
</evidence>
<dbReference type="Gene3D" id="3.90.226.10">
    <property type="entry name" value="2-enoyl-CoA Hydratase, Chain A, domain 1"/>
    <property type="match status" value="1"/>
</dbReference>
<dbReference type="InterPro" id="IPR001753">
    <property type="entry name" value="Enoyl-CoA_hydra/iso"/>
</dbReference>
<evidence type="ECO:0000256" key="1">
    <source>
        <dbReference type="ARBA" id="ARBA00004173"/>
    </source>
</evidence>
<dbReference type="GO" id="GO:0004300">
    <property type="term" value="F:enoyl-CoA hydratase activity"/>
    <property type="evidence" value="ECO:0007669"/>
    <property type="project" value="UniProtKB-ARBA"/>
</dbReference>
<dbReference type="PANTHER" id="PTHR11941">
    <property type="entry name" value="ENOYL-COA HYDRATASE-RELATED"/>
    <property type="match status" value="1"/>
</dbReference>
<dbReference type="InterPro" id="IPR018376">
    <property type="entry name" value="Enoyl-CoA_hyd/isom_CS"/>
</dbReference>
<dbReference type="Pfam" id="PF00378">
    <property type="entry name" value="ECH_1"/>
    <property type="match status" value="1"/>
</dbReference>
<dbReference type="PROSITE" id="PS00166">
    <property type="entry name" value="ENOYL_COA_HYDRATASE"/>
    <property type="match status" value="1"/>
</dbReference>
<dbReference type="FunFam" id="1.10.12.10:FF:000001">
    <property type="entry name" value="Probable enoyl-CoA hydratase, mitochondrial"/>
    <property type="match status" value="1"/>
</dbReference>
<reference evidence="8 9" key="2">
    <citation type="journal article" date="2010" name="Nucleic Acids Res.">
        <title>BeetleBase in 2010: revisions to provide comprehensive genomic information for Tribolium castaneum.</title>
        <authorList>
            <person name="Kim H.S."/>
            <person name="Murphy T."/>
            <person name="Xia J."/>
            <person name="Caragea D."/>
            <person name="Park Y."/>
            <person name="Beeman R.W."/>
            <person name="Lorenzen M.D."/>
            <person name="Butcher S."/>
            <person name="Manak J.R."/>
            <person name="Brown S.J."/>
        </authorList>
    </citation>
    <scope>GENOME REANNOTATION</scope>
    <source>
        <strain evidence="8 9">Georgia GA2</strain>
    </source>
</reference>
<dbReference type="PhylomeDB" id="D6WXJ1"/>
<dbReference type="InParanoid" id="D6WXJ1"/>
<accession>D6WXJ1</accession>
<evidence type="ECO:0000313" key="8">
    <source>
        <dbReference type="EMBL" id="EFA08853.1"/>
    </source>
</evidence>
<dbReference type="Proteomes" id="UP000007266">
    <property type="component" value="Linkage group 8"/>
</dbReference>
<dbReference type="FunCoup" id="D6WXJ1">
    <property type="interactions" value="1099"/>
</dbReference>
<dbReference type="OMA" id="YEQAHAW"/>
<dbReference type="OrthoDB" id="410701at2759"/>